<dbReference type="PROSITE" id="PS50956">
    <property type="entry name" value="HTH_ASNC_2"/>
    <property type="match status" value="1"/>
</dbReference>
<dbReference type="GO" id="GO:0005829">
    <property type="term" value="C:cytosol"/>
    <property type="evidence" value="ECO:0007669"/>
    <property type="project" value="TreeGrafter"/>
</dbReference>
<dbReference type="CDD" id="cd00090">
    <property type="entry name" value="HTH_ARSR"/>
    <property type="match status" value="1"/>
</dbReference>
<organism evidence="5 6">
    <name type="scientific">Ornithinicoccus hortensis</name>
    <dbReference type="NCBI Taxonomy" id="82346"/>
    <lineage>
        <taxon>Bacteria</taxon>
        <taxon>Bacillati</taxon>
        <taxon>Actinomycetota</taxon>
        <taxon>Actinomycetes</taxon>
        <taxon>Micrococcales</taxon>
        <taxon>Intrasporangiaceae</taxon>
        <taxon>Ornithinicoccus</taxon>
    </lineage>
</organism>
<keyword evidence="2" id="KW-0238">DNA-binding</keyword>
<dbReference type="InterPro" id="IPR019887">
    <property type="entry name" value="Tscrpt_reg_AsnC/Lrp_C"/>
</dbReference>
<dbReference type="SUPFAM" id="SSF46785">
    <property type="entry name" value="Winged helix' DNA-binding domain"/>
    <property type="match status" value="1"/>
</dbReference>
<accession>A0A542YSZ2</accession>
<protein>
    <submittedName>
        <fullName evidence="5">AsnC family transcriptional regulator</fullName>
    </submittedName>
</protein>
<name>A0A542YSZ2_9MICO</name>
<dbReference type="Gene3D" id="3.30.70.920">
    <property type="match status" value="1"/>
</dbReference>
<dbReference type="PRINTS" id="PR00033">
    <property type="entry name" value="HTHASNC"/>
</dbReference>
<dbReference type="InterPro" id="IPR019888">
    <property type="entry name" value="Tscrpt_reg_AsnC-like"/>
</dbReference>
<keyword evidence="3" id="KW-0804">Transcription</keyword>
<keyword evidence="6" id="KW-1185">Reference proteome</keyword>
<reference evidence="5 6" key="1">
    <citation type="submission" date="2019-06" db="EMBL/GenBank/DDBJ databases">
        <title>Sequencing the genomes of 1000 actinobacteria strains.</title>
        <authorList>
            <person name="Klenk H.-P."/>
        </authorList>
    </citation>
    <scope>NUCLEOTIDE SEQUENCE [LARGE SCALE GENOMIC DNA]</scope>
    <source>
        <strain evidence="5 6">DSM 12335</strain>
    </source>
</reference>
<dbReference type="EMBL" id="VFOP01000001">
    <property type="protein sequence ID" value="TQL51213.1"/>
    <property type="molecule type" value="Genomic_DNA"/>
</dbReference>
<evidence type="ECO:0000313" key="5">
    <source>
        <dbReference type="EMBL" id="TQL51213.1"/>
    </source>
</evidence>
<dbReference type="InterPro" id="IPR036390">
    <property type="entry name" value="WH_DNA-bd_sf"/>
</dbReference>
<feature type="domain" description="HTH asnC-type" evidence="4">
    <location>
        <begin position="1"/>
        <end position="62"/>
    </location>
</feature>
<dbReference type="GO" id="GO:0043565">
    <property type="term" value="F:sequence-specific DNA binding"/>
    <property type="evidence" value="ECO:0007669"/>
    <property type="project" value="InterPro"/>
</dbReference>
<dbReference type="InterPro" id="IPR011991">
    <property type="entry name" value="ArsR-like_HTH"/>
</dbReference>
<dbReference type="InterPro" id="IPR019885">
    <property type="entry name" value="Tscrpt_reg_HTH_AsnC-type_CS"/>
</dbReference>
<evidence type="ECO:0000256" key="2">
    <source>
        <dbReference type="ARBA" id="ARBA00023125"/>
    </source>
</evidence>
<dbReference type="InterPro" id="IPR000485">
    <property type="entry name" value="AsnC-type_HTH_dom"/>
</dbReference>
<dbReference type="Pfam" id="PF01037">
    <property type="entry name" value="AsnC_trans_reg"/>
    <property type="match status" value="1"/>
</dbReference>
<dbReference type="PANTHER" id="PTHR30154">
    <property type="entry name" value="LEUCINE-RESPONSIVE REGULATORY PROTEIN"/>
    <property type="match status" value="1"/>
</dbReference>
<comment type="caution">
    <text evidence="5">The sequence shown here is derived from an EMBL/GenBank/DDBJ whole genome shotgun (WGS) entry which is preliminary data.</text>
</comment>
<dbReference type="RefSeq" id="WP_141785245.1">
    <property type="nucleotide sequence ID" value="NZ_BAAAIK010000010.1"/>
</dbReference>
<dbReference type="Gene3D" id="1.10.10.10">
    <property type="entry name" value="Winged helix-like DNA-binding domain superfamily/Winged helix DNA-binding domain"/>
    <property type="match status" value="1"/>
</dbReference>
<proteinExistence type="predicted"/>
<dbReference type="GO" id="GO:0043200">
    <property type="term" value="P:response to amino acid"/>
    <property type="evidence" value="ECO:0007669"/>
    <property type="project" value="TreeGrafter"/>
</dbReference>
<dbReference type="SMART" id="SM00344">
    <property type="entry name" value="HTH_ASNC"/>
    <property type="match status" value="1"/>
</dbReference>
<gene>
    <name evidence="5" type="ORF">FB467_2351</name>
</gene>
<keyword evidence="1" id="KW-0805">Transcription regulation</keyword>
<dbReference type="InterPro" id="IPR036388">
    <property type="entry name" value="WH-like_DNA-bd_sf"/>
</dbReference>
<sequence>MEALDRHIVSLLAEDGRMSYADLGRRTGLSTSAVHQRVKRLEERGVITGYRAVVDFEQVGLPLTALIALSPFDPASPDDIPQRLEHLPQIDSCWSVAGRENYVIQVRLAKPSDLEQLLADIRSAANCASSTTVVLSTPWEGRPVDLPESG</sequence>
<dbReference type="SUPFAM" id="SSF54909">
    <property type="entry name" value="Dimeric alpha+beta barrel"/>
    <property type="match status" value="1"/>
</dbReference>
<evidence type="ECO:0000313" key="6">
    <source>
        <dbReference type="Proteomes" id="UP000319516"/>
    </source>
</evidence>
<evidence type="ECO:0000259" key="4">
    <source>
        <dbReference type="PROSITE" id="PS50956"/>
    </source>
</evidence>
<dbReference type="PANTHER" id="PTHR30154:SF53">
    <property type="entry name" value="HTH-TYPE TRANSCRIPTIONAL REGULATOR LRPC"/>
    <property type="match status" value="1"/>
</dbReference>
<dbReference type="Proteomes" id="UP000319516">
    <property type="component" value="Unassembled WGS sequence"/>
</dbReference>
<dbReference type="Pfam" id="PF13404">
    <property type="entry name" value="HTH_AsnC-type"/>
    <property type="match status" value="1"/>
</dbReference>
<dbReference type="FunFam" id="1.10.10.10:FF:000083">
    <property type="entry name" value="AsnC family transcriptional regulator"/>
    <property type="match status" value="1"/>
</dbReference>
<dbReference type="InterPro" id="IPR011008">
    <property type="entry name" value="Dimeric_a/b-barrel"/>
</dbReference>
<evidence type="ECO:0000256" key="1">
    <source>
        <dbReference type="ARBA" id="ARBA00023015"/>
    </source>
</evidence>
<dbReference type="OrthoDB" id="166264at2"/>
<dbReference type="PROSITE" id="PS00519">
    <property type="entry name" value="HTH_ASNC_1"/>
    <property type="match status" value="1"/>
</dbReference>
<dbReference type="AlphaFoldDB" id="A0A542YSZ2"/>
<evidence type="ECO:0000256" key="3">
    <source>
        <dbReference type="ARBA" id="ARBA00023163"/>
    </source>
</evidence>